<evidence type="ECO:0000256" key="5">
    <source>
        <dbReference type="ARBA" id="ARBA00023128"/>
    </source>
</evidence>
<feature type="compositionally biased region" description="Polar residues" evidence="8">
    <location>
        <begin position="83"/>
        <end position="93"/>
    </location>
</feature>
<evidence type="ECO:0000256" key="8">
    <source>
        <dbReference type="SAM" id="MobiDB-lite"/>
    </source>
</evidence>
<dbReference type="SUPFAM" id="SSF52540">
    <property type="entry name" value="P-loop containing nucleoside triphosphate hydrolases"/>
    <property type="match status" value="1"/>
</dbReference>
<dbReference type="Proteomes" id="UP001214415">
    <property type="component" value="Chromosome 7"/>
</dbReference>
<keyword evidence="10" id="KW-1185">Reference proteome</keyword>
<evidence type="ECO:0000256" key="2">
    <source>
        <dbReference type="ARBA" id="ARBA00009863"/>
    </source>
</evidence>
<dbReference type="GO" id="GO:0005763">
    <property type="term" value="C:mitochondrial small ribosomal subunit"/>
    <property type="evidence" value="ECO:0007669"/>
    <property type="project" value="TreeGrafter"/>
</dbReference>
<accession>A0AAF0EH30</accession>
<dbReference type="InterPro" id="IPR027417">
    <property type="entry name" value="P-loop_NTPase"/>
</dbReference>
<evidence type="ECO:0000256" key="4">
    <source>
        <dbReference type="ARBA" id="ARBA00022980"/>
    </source>
</evidence>
<keyword evidence="6" id="KW-0687">Ribonucleoprotein</keyword>
<dbReference type="PANTHER" id="PTHR12810">
    <property type="entry name" value="MITOCHONDRIAL 28S RIBOSOMAL PROTEIN S29"/>
    <property type="match status" value="1"/>
</dbReference>
<evidence type="ECO:0000256" key="1">
    <source>
        <dbReference type="ARBA" id="ARBA00004173"/>
    </source>
</evidence>
<dbReference type="EMBL" id="CP119906">
    <property type="protein sequence ID" value="WFD24569.1"/>
    <property type="molecule type" value="Genomic_DNA"/>
</dbReference>
<keyword evidence="4" id="KW-0689">Ribosomal protein</keyword>
<organism evidence="9 10">
    <name type="scientific">Malassezia equina</name>
    <dbReference type="NCBI Taxonomy" id="1381935"/>
    <lineage>
        <taxon>Eukaryota</taxon>
        <taxon>Fungi</taxon>
        <taxon>Dikarya</taxon>
        <taxon>Basidiomycota</taxon>
        <taxon>Ustilaginomycotina</taxon>
        <taxon>Malasseziomycetes</taxon>
        <taxon>Malasseziales</taxon>
        <taxon>Malasseziaceae</taxon>
        <taxon>Malassezia</taxon>
    </lineage>
</organism>
<evidence type="ECO:0000256" key="7">
    <source>
        <dbReference type="ARBA" id="ARBA00035140"/>
    </source>
</evidence>
<evidence type="ECO:0000313" key="9">
    <source>
        <dbReference type="EMBL" id="WFD24569.1"/>
    </source>
</evidence>
<dbReference type="InterPro" id="IPR019368">
    <property type="entry name" value="Ribosomal_mS29"/>
</dbReference>
<dbReference type="AlphaFoldDB" id="A0AAF0EH30"/>
<gene>
    <name evidence="9" type="ORF">MEQU1_003272</name>
</gene>
<name>A0AAF0EH30_9BASI</name>
<dbReference type="PANTHER" id="PTHR12810:SF0">
    <property type="entry name" value="SMALL RIBOSOMAL SUBUNIT PROTEIN MS29"/>
    <property type="match status" value="1"/>
</dbReference>
<sequence>MDPSRAHAFFVFFSSQRAMHALRVGSFLRPVLAPRVQARSITTSVVALAAPKAAAPKKKVAVRRGQATGERRTGGLRKGGVDSASQLSKSSPHYQPVPDLSDISTLDAQAILQSPPGEPLAWSKRAQAAFQAFGMPRELQRKQSLQPRPRSMVRSMTLELVRLLDKANDAVPRHLLIGEPGCGKSTYLMQAVAHAVECKWAVLYVPRAIDLINSSAPYTYSPALATYLQPSLALSLLQALLSVNADVLPRIPGEAVQLDESLSFLAHTPLDQVIKAAVKETVSPLAQQRALEHVLRTLMTQSKVPFLAAVDDVQALFRESLYRDPDYVPLQAFELAVPRALLSLVVAAPHSAQRGAVLAAMSSAHADFPPSAELLMALRRSAMQPNARVPWERLLATVSCRSAATRVPEPHAYTPLQDTHLAHATTSGFVPMDVGRPLDRAEAASLLQLMHREQSIWTIPNDEALIAKLVESDGNMKAFERSWRTTLL</sequence>
<evidence type="ECO:0000256" key="6">
    <source>
        <dbReference type="ARBA" id="ARBA00023274"/>
    </source>
</evidence>
<comment type="similarity">
    <text evidence="2">Belongs to the mitochondrion-specific ribosomal protein mS29 family.</text>
</comment>
<dbReference type="Pfam" id="PF10236">
    <property type="entry name" value="DAP3"/>
    <property type="match status" value="1"/>
</dbReference>
<evidence type="ECO:0000313" key="10">
    <source>
        <dbReference type="Proteomes" id="UP001214415"/>
    </source>
</evidence>
<keyword evidence="5" id="KW-0496">Mitochondrion</keyword>
<protein>
    <recommendedName>
        <fullName evidence="7">Small ribosomal subunit protein mS29</fullName>
    </recommendedName>
</protein>
<reference evidence="9" key="1">
    <citation type="submission" date="2023-03" db="EMBL/GenBank/DDBJ databases">
        <title>Mating type loci evolution in Malassezia.</title>
        <authorList>
            <person name="Coelho M.A."/>
        </authorList>
    </citation>
    <scope>NUCLEOTIDE SEQUENCE</scope>
    <source>
        <strain evidence="9">CBS 12830</strain>
    </source>
</reference>
<feature type="region of interest" description="Disordered" evidence="8">
    <location>
        <begin position="58"/>
        <end position="99"/>
    </location>
</feature>
<evidence type="ECO:0000256" key="3">
    <source>
        <dbReference type="ARBA" id="ARBA00022946"/>
    </source>
</evidence>
<comment type="subcellular location">
    <subcellularLocation>
        <location evidence="1">Mitochondrion</location>
    </subcellularLocation>
</comment>
<keyword evidence="3" id="KW-0809">Transit peptide</keyword>
<proteinExistence type="inferred from homology"/>
<dbReference type="GO" id="GO:0003735">
    <property type="term" value="F:structural constituent of ribosome"/>
    <property type="evidence" value="ECO:0007669"/>
    <property type="project" value="TreeGrafter"/>
</dbReference>